<dbReference type="OrthoDB" id="10267811at2759"/>
<gene>
    <name evidence="2" type="ORF">L211DRAFT_896748</name>
</gene>
<feature type="compositionally biased region" description="Low complexity" evidence="1">
    <location>
        <begin position="71"/>
        <end position="84"/>
    </location>
</feature>
<evidence type="ECO:0000256" key="1">
    <source>
        <dbReference type="SAM" id="MobiDB-lite"/>
    </source>
</evidence>
<dbReference type="AlphaFoldDB" id="A0A3N4LVX2"/>
<proteinExistence type="predicted"/>
<organism evidence="2 3">
    <name type="scientific">Terfezia boudieri ATCC MYA-4762</name>
    <dbReference type="NCBI Taxonomy" id="1051890"/>
    <lineage>
        <taxon>Eukaryota</taxon>
        <taxon>Fungi</taxon>
        <taxon>Dikarya</taxon>
        <taxon>Ascomycota</taxon>
        <taxon>Pezizomycotina</taxon>
        <taxon>Pezizomycetes</taxon>
        <taxon>Pezizales</taxon>
        <taxon>Pezizaceae</taxon>
        <taxon>Terfezia</taxon>
    </lineage>
</organism>
<reference evidence="2 3" key="1">
    <citation type="journal article" date="2018" name="Nat. Ecol. Evol.">
        <title>Pezizomycetes genomes reveal the molecular basis of ectomycorrhizal truffle lifestyle.</title>
        <authorList>
            <person name="Murat C."/>
            <person name="Payen T."/>
            <person name="Noel B."/>
            <person name="Kuo A."/>
            <person name="Morin E."/>
            <person name="Chen J."/>
            <person name="Kohler A."/>
            <person name="Krizsan K."/>
            <person name="Balestrini R."/>
            <person name="Da Silva C."/>
            <person name="Montanini B."/>
            <person name="Hainaut M."/>
            <person name="Levati E."/>
            <person name="Barry K.W."/>
            <person name="Belfiori B."/>
            <person name="Cichocki N."/>
            <person name="Clum A."/>
            <person name="Dockter R.B."/>
            <person name="Fauchery L."/>
            <person name="Guy J."/>
            <person name="Iotti M."/>
            <person name="Le Tacon F."/>
            <person name="Lindquist E.A."/>
            <person name="Lipzen A."/>
            <person name="Malagnac F."/>
            <person name="Mello A."/>
            <person name="Molinier V."/>
            <person name="Miyauchi S."/>
            <person name="Poulain J."/>
            <person name="Riccioni C."/>
            <person name="Rubini A."/>
            <person name="Sitrit Y."/>
            <person name="Splivallo R."/>
            <person name="Traeger S."/>
            <person name="Wang M."/>
            <person name="Zifcakova L."/>
            <person name="Wipf D."/>
            <person name="Zambonelli A."/>
            <person name="Paolocci F."/>
            <person name="Nowrousian M."/>
            <person name="Ottonello S."/>
            <person name="Baldrian P."/>
            <person name="Spatafora J.W."/>
            <person name="Henrissat B."/>
            <person name="Nagy L.G."/>
            <person name="Aury J.M."/>
            <person name="Wincker P."/>
            <person name="Grigoriev I.V."/>
            <person name="Bonfante P."/>
            <person name="Martin F.M."/>
        </authorList>
    </citation>
    <scope>NUCLEOTIDE SEQUENCE [LARGE SCALE GENOMIC DNA]</scope>
    <source>
        <strain evidence="2 3">ATCC MYA-4762</strain>
    </source>
</reference>
<evidence type="ECO:0000313" key="3">
    <source>
        <dbReference type="Proteomes" id="UP000267821"/>
    </source>
</evidence>
<keyword evidence="3" id="KW-1185">Reference proteome</keyword>
<name>A0A3N4LVX2_9PEZI</name>
<dbReference type="Proteomes" id="UP000267821">
    <property type="component" value="Unassembled WGS sequence"/>
</dbReference>
<sequence length="605" mass="65425">MAAPSHLSREWSQPAYPPVFEGHRLPNSPPTPPPTTSTLSPPLHNLHHHTSSGSTRTAGILTPPSSPPKPQQQAQAQAQAQSHFQPHHKSSDSGVGLSSYPLKYTHTATTTTNELSKPYPLLSTIPLTPYRGSMSLCDLLDDVLDSMTEFSNPPLPPPPPPHPGTQVILGPSVQARPISLLRCTSVPVDDESLARYTKCARTFVRRIEGGIGMWGLNRFMTALRNGGGENEGGNGSRGVCRVSSICTLLALRDGEDSYGASLAERLTSVKVDVRTLLEEVGIGLRELGAGVGDEQKEAVVVVKRDVGWERNKLERLAELVEMLLASLIPAIEECLVDGEKEEPGMRAFVPEGVVGRAGSSFTFEGGGGGAGEGAYYYHRPEDVGVRESTLSLEKTKREPASYSMITERSMATNTIWKRGSRTATPSPTDPPDRPQQPQRSTSFQIPPQPIRDRSQLPPSSTSSLRASSLRASYSRQHAESLTFKPHQLDRLSTITANTTATGDTFMYLARSMRVAAEVEGIREEELGIGSPGNWGGSEYDFDQGSGAQEGKKKWWRGGWGGKKKVARVKDKSVGGFDGGNKELAVAPAGPKKKGWKRFLCFGGEE</sequence>
<dbReference type="InParanoid" id="A0A3N4LVX2"/>
<evidence type="ECO:0000313" key="2">
    <source>
        <dbReference type="EMBL" id="RPB27046.1"/>
    </source>
</evidence>
<protein>
    <submittedName>
        <fullName evidence="2">Uncharacterized protein</fullName>
    </submittedName>
</protein>
<feature type="compositionally biased region" description="Polar residues" evidence="1">
    <location>
        <begin position="403"/>
        <end position="415"/>
    </location>
</feature>
<feature type="region of interest" description="Disordered" evidence="1">
    <location>
        <begin position="387"/>
        <end position="471"/>
    </location>
</feature>
<accession>A0A3N4LVX2</accession>
<feature type="compositionally biased region" description="Low complexity" evidence="1">
    <location>
        <begin position="456"/>
        <end position="471"/>
    </location>
</feature>
<feature type="region of interest" description="Disordered" evidence="1">
    <location>
        <begin position="1"/>
        <end position="98"/>
    </location>
</feature>
<dbReference type="EMBL" id="ML121532">
    <property type="protein sequence ID" value="RPB27046.1"/>
    <property type="molecule type" value="Genomic_DNA"/>
</dbReference>